<gene>
    <name evidence="2" type="ORF">EYD46_17370</name>
</gene>
<evidence type="ECO:0000313" key="2">
    <source>
        <dbReference type="EMBL" id="TBN12487.1"/>
    </source>
</evidence>
<feature type="region of interest" description="Disordered" evidence="1">
    <location>
        <begin position="179"/>
        <end position="203"/>
    </location>
</feature>
<sequence>MNKKIRFLFRTGILCLGLLFILNNCEKSSVATDEVLNNLPQAIDKGFVITSTSFSAKDKTLERLRNNYNVDDNIRLVSTEGNTQSKNLPDKSLIVIDTSIVKKITQGNYTSYTMLIESIDDDPDTFYNITLEEFGDSTGMFVTQYKNFGKSKTAKTNITSKTSSSTSISTKRIDDLVKPIGKEDFGNEEGGTSGGGSGGGGGSSTYPTDCAGWVITTTVAIETPCGCGDSYIDFLNGICKGCNIREPKWPTLETIETYECEPINDGSNNNNNDTGNTTTGSSGAGDTVTYPNPSLTTPVNPDGSESNATHINNIAFGTSITDFPCQRIVIEEAIGLCTPLTELVLEIFEANDGTHLTIQSSDNMDANAATTSVSSYDPVSHTCNITITFSETYLQRATDLSIARTAIHESLHAVFVYMAEEGFLESADGSPMEGFEDLVNAYINHRSNGLGKAHHELMADFVEDMGISLMQYGKQNDYSLPLSYYEKMCWSGALTKTSTFEELYPKYTNPLDAIDKPRNVNIAWLDIVNTVAAEELNQTLRFTHDNGKTYTYEPIGFPPSVDEPCN</sequence>
<proteinExistence type="predicted"/>
<reference evidence="2 3" key="1">
    <citation type="journal article" date="2015" name="Int. J. Syst. Evol. Microbiol.">
        <title>Hyunsoonleella pacifica sp. nov., isolated from seawater of South Pacific Gyre.</title>
        <authorList>
            <person name="Gao X."/>
            <person name="Zhang Z."/>
            <person name="Dai X."/>
            <person name="Zhang X.H."/>
        </authorList>
    </citation>
    <scope>NUCLEOTIDE SEQUENCE [LARGE SCALE GENOMIC DNA]</scope>
    <source>
        <strain evidence="2 3">SW033</strain>
    </source>
</reference>
<feature type="compositionally biased region" description="Polar residues" evidence="1">
    <location>
        <begin position="289"/>
        <end position="306"/>
    </location>
</feature>
<dbReference type="RefSeq" id="WP_130938447.1">
    <property type="nucleotide sequence ID" value="NZ_BMEE01000008.1"/>
</dbReference>
<name>A0A4Q9FJ33_9FLAO</name>
<feature type="compositionally biased region" description="Gly residues" evidence="1">
    <location>
        <begin position="188"/>
        <end position="203"/>
    </location>
</feature>
<feature type="compositionally biased region" description="Low complexity" evidence="1">
    <location>
        <begin position="264"/>
        <end position="287"/>
    </location>
</feature>
<evidence type="ECO:0000256" key="1">
    <source>
        <dbReference type="SAM" id="MobiDB-lite"/>
    </source>
</evidence>
<evidence type="ECO:0000313" key="3">
    <source>
        <dbReference type="Proteomes" id="UP000292372"/>
    </source>
</evidence>
<organism evidence="2 3">
    <name type="scientific">Hyunsoonleella pacifica</name>
    <dbReference type="NCBI Taxonomy" id="1080224"/>
    <lineage>
        <taxon>Bacteria</taxon>
        <taxon>Pseudomonadati</taxon>
        <taxon>Bacteroidota</taxon>
        <taxon>Flavobacteriia</taxon>
        <taxon>Flavobacteriales</taxon>
        <taxon>Flavobacteriaceae</taxon>
    </lineage>
</organism>
<dbReference type="EMBL" id="SIRS01000008">
    <property type="protein sequence ID" value="TBN12487.1"/>
    <property type="molecule type" value="Genomic_DNA"/>
</dbReference>
<accession>A0A4Q9FJ33</accession>
<dbReference type="OrthoDB" id="1450227at2"/>
<dbReference type="Proteomes" id="UP000292372">
    <property type="component" value="Unassembled WGS sequence"/>
</dbReference>
<protein>
    <submittedName>
        <fullName evidence="2">Uncharacterized protein</fullName>
    </submittedName>
</protein>
<comment type="caution">
    <text evidence="2">The sequence shown here is derived from an EMBL/GenBank/DDBJ whole genome shotgun (WGS) entry which is preliminary data.</text>
</comment>
<keyword evidence="3" id="KW-1185">Reference proteome</keyword>
<dbReference type="AlphaFoldDB" id="A0A4Q9FJ33"/>
<feature type="region of interest" description="Disordered" evidence="1">
    <location>
        <begin position="261"/>
        <end position="306"/>
    </location>
</feature>